<dbReference type="GeneID" id="84611788"/>
<name>A0A0U5L9S8_9GAMM</name>
<keyword evidence="3 4" id="KW-0804">Transcription</keyword>
<comment type="subcellular location">
    <subcellularLocation>
        <location evidence="4">Cytoplasm</location>
    </subcellularLocation>
</comment>
<dbReference type="EMBL" id="LN907827">
    <property type="protein sequence ID" value="CUU25475.1"/>
    <property type="molecule type" value="Genomic_DNA"/>
</dbReference>
<keyword evidence="7" id="KW-1185">Reference proteome</keyword>
<dbReference type="Pfam" id="PF04353">
    <property type="entry name" value="Rsd_AlgQ"/>
    <property type="match status" value="1"/>
</dbReference>
<comment type="function">
    <text evidence="4">Binds RpoD and negatively regulates RpoD-mediated transcription activation by preventing the interaction between the primary sigma factor RpoD with the catalytic core of the RNA polymerase and with promoter DNA. May be involved in replacement of the RNA polymerase sigma subunit from RpoD to RpoS during the transition from exponential growth to the stationary phase.</text>
</comment>
<evidence type="ECO:0000256" key="5">
    <source>
        <dbReference type="RuleBase" id="RU004409"/>
    </source>
</evidence>
<dbReference type="OrthoDB" id="5567237at2"/>
<evidence type="ECO:0000256" key="2">
    <source>
        <dbReference type="ARBA" id="ARBA00023015"/>
    </source>
</evidence>
<accession>A0A0U5L9S8</accession>
<dbReference type="Gene3D" id="1.20.120.1370">
    <property type="entry name" value="Regulator of RNA polymerase sigma(70) subunit, domain 4"/>
    <property type="match status" value="1"/>
</dbReference>
<dbReference type="GO" id="GO:0005737">
    <property type="term" value="C:cytoplasm"/>
    <property type="evidence" value="ECO:0007669"/>
    <property type="project" value="UniProtKB-SubCell"/>
</dbReference>
<dbReference type="HAMAP" id="MF_01181">
    <property type="entry name" value="Rsd"/>
    <property type="match status" value="1"/>
</dbReference>
<proteinExistence type="inferred from homology"/>
<evidence type="ECO:0000256" key="1">
    <source>
        <dbReference type="ARBA" id="ARBA00022490"/>
    </source>
</evidence>
<comment type="similarity">
    <text evidence="4 5">Belongs to the Rsd/AlgQ family.</text>
</comment>
<dbReference type="InterPro" id="IPR023785">
    <property type="entry name" value="Sigma70_reg_Rsd"/>
</dbReference>
<protein>
    <recommendedName>
        <fullName evidence="4">Regulator of sigma D</fullName>
    </recommendedName>
</protein>
<sequence>MLNQLNLLTERVGGSNELVDFWLNARRQLLVTYYQTVGIKPGKSPLTVLDEKALDNFCQNLVDYLSTGHFSVYERIIDDVEGTSPLNAAAQIYPALQLNTERLMAIYDTHLENAIDDDNYIAFQQALSEVGEILEARFTLEDTLIQLASETNLVHAPVANDEVIARPA</sequence>
<keyword evidence="2 4" id="KW-0805">Transcription regulation</keyword>
<evidence type="ECO:0000256" key="3">
    <source>
        <dbReference type="ARBA" id="ARBA00023163"/>
    </source>
</evidence>
<gene>
    <name evidence="4 6" type="primary">rsd</name>
    <name evidence="6" type="ORF">EM595_3244</name>
</gene>
<comment type="subunit">
    <text evidence="4">Interacts with RpoD.</text>
</comment>
<dbReference type="RefSeq" id="WP_067434388.1">
    <property type="nucleotide sequence ID" value="NZ_CP072598.1"/>
</dbReference>
<dbReference type="GO" id="GO:0006355">
    <property type="term" value="P:regulation of DNA-templated transcription"/>
    <property type="evidence" value="ECO:0007669"/>
    <property type="project" value="InterPro"/>
</dbReference>
<evidence type="ECO:0000313" key="6">
    <source>
        <dbReference type="EMBL" id="CUU25475.1"/>
    </source>
</evidence>
<reference evidence="7" key="1">
    <citation type="submission" date="2015-11" db="EMBL/GenBank/DDBJ databases">
        <authorList>
            <person name="Blom J."/>
        </authorList>
    </citation>
    <scope>NUCLEOTIDE SEQUENCE [LARGE SCALE GENOMIC DNA]</scope>
</reference>
<dbReference type="Proteomes" id="UP000059419">
    <property type="component" value="Chromosome 1"/>
</dbReference>
<keyword evidence="1 4" id="KW-0963">Cytoplasm</keyword>
<dbReference type="InterPro" id="IPR038309">
    <property type="entry name" value="Rsd/AlgQ_sf"/>
</dbReference>
<evidence type="ECO:0000313" key="7">
    <source>
        <dbReference type="Proteomes" id="UP000059419"/>
    </source>
</evidence>
<dbReference type="InterPro" id="IPR007448">
    <property type="entry name" value="Sigma70_reg_Rsd_AlgQ"/>
</dbReference>
<dbReference type="PIRSF" id="PIRSF016548">
    <property type="entry name" value="Rsd_AlgQ"/>
    <property type="match status" value="1"/>
</dbReference>
<dbReference type="NCBIfam" id="NF008723">
    <property type="entry name" value="PRK11718.1"/>
    <property type="match status" value="1"/>
</dbReference>
<dbReference type="STRING" id="1619313.EM595_3244"/>
<evidence type="ECO:0000256" key="4">
    <source>
        <dbReference type="HAMAP-Rule" id="MF_01181"/>
    </source>
</evidence>
<organism evidence="6 7">
    <name type="scientific">Duffyella gerundensis</name>
    <dbReference type="NCBI Taxonomy" id="1619313"/>
    <lineage>
        <taxon>Bacteria</taxon>
        <taxon>Pseudomonadati</taxon>
        <taxon>Pseudomonadota</taxon>
        <taxon>Gammaproteobacteria</taxon>
        <taxon>Enterobacterales</taxon>
        <taxon>Erwiniaceae</taxon>
        <taxon>Duffyella</taxon>
    </lineage>
</organism>
<dbReference type="PATRIC" id="fig|1619313.3.peg.3365"/>
<dbReference type="KEGG" id="ege:EM595_3244"/>
<dbReference type="AlphaFoldDB" id="A0A0U5L9S8"/>